<organism evidence="2 3">
    <name type="scientific">Tortispora caseinolytica NRRL Y-17796</name>
    <dbReference type="NCBI Taxonomy" id="767744"/>
    <lineage>
        <taxon>Eukaryota</taxon>
        <taxon>Fungi</taxon>
        <taxon>Dikarya</taxon>
        <taxon>Ascomycota</taxon>
        <taxon>Saccharomycotina</taxon>
        <taxon>Trigonopsidomycetes</taxon>
        <taxon>Trigonopsidales</taxon>
        <taxon>Trigonopsidaceae</taxon>
        <taxon>Tortispora</taxon>
    </lineage>
</organism>
<dbReference type="CDD" id="cd02859">
    <property type="entry name" value="E_set_AMPKbeta_like_N"/>
    <property type="match status" value="1"/>
</dbReference>
<sequence length="77" mass="8653">MAIKVVFAFDPQTDMQGSSSPTKVQVAGEFSDWKPVDLSNSGDTYKVEIALEPGKSYSYKYIVDDQWVLAESQRESR</sequence>
<evidence type="ECO:0000259" key="1">
    <source>
        <dbReference type="Pfam" id="PF16561"/>
    </source>
</evidence>
<feature type="non-terminal residue" evidence="2">
    <location>
        <position position="77"/>
    </location>
</feature>
<name>A0A1E4TG53_9ASCO</name>
<feature type="domain" description="AMP-activated protein kinase glycogen-binding" evidence="1">
    <location>
        <begin position="20"/>
        <end position="73"/>
    </location>
</feature>
<dbReference type="InterPro" id="IPR032640">
    <property type="entry name" value="AMPK1_CBM"/>
</dbReference>
<dbReference type="SUPFAM" id="SSF81296">
    <property type="entry name" value="E set domains"/>
    <property type="match status" value="1"/>
</dbReference>
<keyword evidence="3" id="KW-1185">Reference proteome</keyword>
<dbReference type="InterPro" id="IPR014756">
    <property type="entry name" value="Ig_E-set"/>
</dbReference>
<dbReference type="EMBL" id="KV453842">
    <property type="protein sequence ID" value="ODV90683.1"/>
    <property type="molecule type" value="Genomic_DNA"/>
</dbReference>
<dbReference type="OrthoDB" id="4097056at2759"/>
<gene>
    <name evidence="2" type="ORF">CANCADRAFT_31562</name>
</gene>
<evidence type="ECO:0000313" key="3">
    <source>
        <dbReference type="Proteomes" id="UP000095023"/>
    </source>
</evidence>
<dbReference type="Pfam" id="PF16561">
    <property type="entry name" value="AMPK1_CBM"/>
    <property type="match status" value="1"/>
</dbReference>
<reference evidence="3" key="1">
    <citation type="submission" date="2016-02" db="EMBL/GenBank/DDBJ databases">
        <title>Comparative genomics of biotechnologically important yeasts.</title>
        <authorList>
            <consortium name="DOE Joint Genome Institute"/>
            <person name="Riley R."/>
            <person name="Haridas S."/>
            <person name="Wolfe K.H."/>
            <person name="Lopes M.R."/>
            <person name="Hittinger C.T."/>
            <person name="Goker M."/>
            <person name="Salamov A."/>
            <person name="Wisecaver J."/>
            <person name="Long T.M."/>
            <person name="Aerts A.L."/>
            <person name="Barry K."/>
            <person name="Choi C."/>
            <person name="Clum A."/>
            <person name="Coughlan A.Y."/>
            <person name="Deshpande S."/>
            <person name="Douglass A.P."/>
            <person name="Hanson S.J."/>
            <person name="Klenk H.-P."/>
            <person name="Labutti K."/>
            <person name="Lapidus A."/>
            <person name="Lindquist E."/>
            <person name="Lipzen A."/>
            <person name="Meier-Kolthoff J.P."/>
            <person name="Ohm R.A."/>
            <person name="Otillar R.P."/>
            <person name="Pangilinan J."/>
            <person name="Peng Y."/>
            <person name="Rokas A."/>
            <person name="Rosa C.A."/>
            <person name="Scheuner C."/>
            <person name="Sibirny A.A."/>
            <person name="Slot J.C."/>
            <person name="Stielow J.B."/>
            <person name="Sun H."/>
            <person name="Kurtzman C.P."/>
            <person name="Blackwell M."/>
            <person name="Jeffries T.W."/>
            <person name="Grigoriev I.V."/>
        </authorList>
    </citation>
    <scope>NUCLEOTIDE SEQUENCE [LARGE SCALE GENOMIC DNA]</scope>
    <source>
        <strain evidence="3">NRRL Y-17796</strain>
    </source>
</reference>
<dbReference type="InterPro" id="IPR013783">
    <property type="entry name" value="Ig-like_fold"/>
</dbReference>
<accession>A0A1E4TG53</accession>
<dbReference type="Gene3D" id="2.60.40.10">
    <property type="entry name" value="Immunoglobulins"/>
    <property type="match status" value="1"/>
</dbReference>
<dbReference type="AlphaFoldDB" id="A0A1E4TG53"/>
<evidence type="ECO:0000313" key="2">
    <source>
        <dbReference type="EMBL" id="ODV90683.1"/>
    </source>
</evidence>
<proteinExistence type="predicted"/>
<dbReference type="Proteomes" id="UP000095023">
    <property type="component" value="Unassembled WGS sequence"/>
</dbReference>
<protein>
    <recommendedName>
        <fullName evidence="1">AMP-activated protein kinase glycogen-binding domain-containing protein</fullName>
    </recommendedName>
</protein>